<name>A0A2N1J1Z9_9BACT</name>
<evidence type="ECO:0000313" key="4">
    <source>
        <dbReference type="Proteomes" id="UP000233248"/>
    </source>
</evidence>
<dbReference type="SMART" id="SM00450">
    <property type="entry name" value="RHOD"/>
    <property type="match status" value="1"/>
</dbReference>
<dbReference type="RefSeq" id="WP_101184988.1">
    <property type="nucleotide sequence ID" value="NZ_CP031218.1"/>
</dbReference>
<dbReference type="InterPro" id="IPR036873">
    <property type="entry name" value="Rhodanese-like_dom_sf"/>
</dbReference>
<dbReference type="InterPro" id="IPR052367">
    <property type="entry name" value="Thiosulfate_ST/Rhodanese-like"/>
</dbReference>
<feature type="domain" description="Rhodanese" evidence="2">
    <location>
        <begin position="39"/>
        <end position="142"/>
    </location>
</feature>
<organism evidence="3 4">
    <name type="scientific">Malaciobacter halophilus</name>
    <dbReference type="NCBI Taxonomy" id="197482"/>
    <lineage>
        <taxon>Bacteria</taxon>
        <taxon>Pseudomonadati</taxon>
        <taxon>Campylobacterota</taxon>
        <taxon>Epsilonproteobacteria</taxon>
        <taxon>Campylobacterales</taxon>
        <taxon>Arcobacteraceae</taxon>
        <taxon>Malaciobacter</taxon>
    </lineage>
</organism>
<feature type="signal peptide" evidence="1">
    <location>
        <begin position="1"/>
        <end position="17"/>
    </location>
</feature>
<dbReference type="PANTHER" id="PTHR45431">
    <property type="entry name" value="RHODANESE-LIKE DOMAIN-CONTAINING PROTEIN 15, CHLOROPLASTIC"/>
    <property type="match status" value="1"/>
</dbReference>
<dbReference type="Pfam" id="PF00581">
    <property type="entry name" value="Rhodanese"/>
    <property type="match status" value="1"/>
</dbReference>
<evidence type="ECO:0000256" key="1">
    <source>
        <dbReference type="SAM" id="SignalP"/>
    </source>
</evidence>
<dbReference type="PANTHER" id="PTHR45431:SF3">
    <property type="entry name" value="RHODANESE-LIKE DOMAIN-CONTAINING PROTEIN 15, CHLOROPLASTIC"/>
    <property type="match status" value="1"/>
</dbReference>
<evidence type="ECO:0000259" key="2">
    <source>
        <dbReference type="PROSITE" id="PS50206"/>
    </source>
</evidence>
<keyword evidence="1" id="KW-0732">Signal</keyword>
<dbReference type="InterPro" id="IPR001763">
    <property type="entry name" value="Rhodanese-like_dom"/>
</dbReference>
<dbReference type="SUPFAM" id="SSF52821">
    <property type="entry name" value="Rhodanese/Cell cycle control phosphatase"/>
    <property type="match status" value="1"/>
</dbReference>
<reference evidence="3 4" key="1">
    <citation type="submission" date="2017-09" db="EMBL/GenBank/DDBJ databases">
        <title>Genomics of the genus Arcobacter.</title>
        <authorList>
            <person name="Perez-Cataluna A."/>
            <person name="Figueras M.J."/>
            <person name="Salas-Masso N."/>
        </authorList>
    </citation>
    <scope>NUCLEOTIDE SEQUENCE [LARGE SCALE GENOMIC DNA]</scope>
    <source>
        <strain evidence="3 4">DSM 18005</strain>
    </source>
</reference>
<dbReference type="EMBL" id="NXIF01000032">
    <property type="protein sequence ID" value="PKI80578.1"/>
    <property type="molecule type" value="Genomic_DNA"/>
</dbReference>
<proteinExistence type="predicted"/>
<keyword evidence="4" id="KW-1185">Reference proteome</keyword>
<dbReference type="Gene3D" id="3.40.250.10">
    <property type="entry name" value="Rhodanese-like domain"/>
    <property type="match status" value="1"/>
</dbReference>
<evidence type="ECO:0000313" key="3">
    <source>
        <dbReference type="EMBL" id="PKI80578.1"/>
    </source>
</evidence>
<feature type="chain" id="PRO_5014671136" description="Rhodanese domain-containing protein" evidence="1">
    <location>
        <begin position="18"/>
        <end position="142"/>
    </location>
</feature>
<dbReference type="PROSITE" id="PS50206">
    <property type="entry name" value="RHODANESE_3"/>
    <property type="match status" value="1"/>
</dbReference>
<dbReference type="Proteomes" id="UP000233248">
    <property type="component" value="Unassembled WGS sequence"/>
</dbReference>
<gene>
    <name evidence="3" type="ORF">CP960_08490</name>
</gene>
<dbReference type="CDD" id="cd00158">
    <property type="entry name" value="RHOD"/>
    <property type="match status" value="1"/>
</dbReference>
<dbReference type="AlphaFoldDB" id="A0A2N1J1Z9"/>
<accession>A0A2N1J1Z9</accession>
<dbReference type="KEGG" id="ahs:AHALO_1728"/>
<comment type="caution">
    <text evidence="3">The sequence shown here is derived from an EMBL/GenBank/DDBJ whole genome shotgun (WGS) entry which is preliminary data.</text>
</comment>
<sequence>MKKFLLFLLLFITNIFAVDFANDTLYKADINSKTAYEMQKNKAILIDVRTKAEFKQSHPKGAINIPIFFAQNNQRVFNKKFVYDVYNKVNQNQSKKIILICRSGSRTKLASNLLAHNGFTDVYNIKNGFAYDWSKTNLPIEK</sequence>
<dbReference type="OrthoDB" id="9789348at2"/>
<protein>
    <recommendedName>
        <fullName evidence="2">Rhodanese domain-containing protein</fullName>
    </recommendedName>
</protein>